<dbReference type="EMBL" id="REGN01006986">
    <property type="protein sequence ID" value="RNA07608.1"/>
    <property type="molecule type" value="Genomic_DNA"/>
</dbReference>
<reference evidence="2 3" key="1">
    <citation type="journal article" date="2018" name="Sci. Rep.">
        <title>Genomic signatures of local adaptation to the degree of environmental predictability in rotifers.</title>
        <authorList>
            <person name="Franch-Gras L."/>
            <person name="Hahn C."/>
            <person name="Garcia-Roger E.M."/>
            <person name="Carmona M.J."/>
            <person name="Serra M."/>
            <person name="Gomez A."/>
        </authorList>
    </citation>
    <scope>NUCLEOTIDE SEQUENCE [LARGE SCALE GENOMIC DNA]</scope>
    <source>
        <strain evidence="2">HYR1</strain>
    </source>
</reference>
<dbReference type="InterPro" id="IPR012337">
    <property type="entry name" value="RNaseH-like_sf"/>
</dbReference>
<protein>
    <submittedName>
        <fullName evidence="2">Uncharacterized protein</fullName>
    </submittedName>
</protein>
<dbReference type="Proteomes" id="UP000276133">
    <property type="component" value="Unassembled WGS sequence"/>
</dbReference>
<dbReference type="OrthoDB" id="10582422at2759"/>
<accession>A0A3M7Q9F9</accession>
<gene>
    <name evidence="2" type="ORF">BpHYR1_014852</name>
</gene>
<name>A0A3M7Q9F9_BRAPC</name>
<evidence type="ECO:0000256" key="1">
    <source>
        <dbReference type="SAM" id="MobiDB-lite"/>
    </source>
</evidence>
<evidence type="ECO:0000313" key="3">
    <source>
        <dbReference type="Proteomes" id="UP000276133"/>
    </source>
</evidence>
<organism evidence="2 3">
    <name type="scientific">Brachionus plicatilis</name>
    <name type="common">Marine rotifer</name>
    <name type="synonym">Brachionus muelleri</name>
    <dbReference type="NCBI Taxonomy" id="10195"/>
    <lineage>
        <taxon>Eukaryota</taxon>
        <taxon>Metazoa</taxon>
        <taxon>Spiralia</taxon>
        <taxon>Gnathifera</taxon>
        <taxon>Rotifera</taxon>
        <taxon>Eurotatoria</taxon>
        <taxon>Monogononta</taxon>
        <taxon>Pseudotrocha</taxon>
        <taxon>Ploima</taxon>
        <taxon>Brachionidae</taxon>
        <taxon>Brachionus</taxon>
    </lineage>
</organism>
<dbReference type="SUPFAM" id="SSF53098">
    <property type="entry name" value="Ribonuclease H-like"/>
    <property type="match status" value="1"/>
</dbReference>
<feature type="non-terminal residue" evidence="2">
    <location>
        <position position="1"/>
    </location>
</feature>
<comment type="caution">
    <text evidence="2">The sequence shown here is derived from an EMBL/GenBank/DDBJ whole genome shotgun (WGS) entry which is preliminary data.</text>
</comment>
<feature type="compositionally biased region" description="Low complexity" evidence="1">
    <location>
        <begin position="250"/>
        <end position="273"/>
    </location>
</feature>
<evidence type="ECO:0000313" key="2">
    <source>
        <dbReference type="EMBL" id="RNA07608.1"/>
    </source>
</evidence>
<proteinExistence type="predicted"/>
<keyword evidence="3" id="KW-1185">Reference proteome</keyword>
<feature type="region of interest" description="Disordered" evidence="1">
    <location>
        <begin position="250"/>
        <end position="283"/>
    </location>
</feature>
<sequence length="296" mass="33942">NSQTVNNFKYLELVVGSVVGLIPEKGGYNGICYMQKKMKINFDTETQFRHPNKNFDFQTKFRIEFLYVKKCIQPRFSCGNHKLNLCIRHAMESHRTICSYIRQLNNSNPSIRRSVQLSQSLRDRKCRLRLENSTRWSSGFLMLESVKRAYHRGAFDQVACPVTLEQIEIYMQVLKPAYLLNVFFQSNHSSIGDTITGVLKLIDTYEKAANILKVSGLKLWLGESWSEGIAALRMISEDFLFEKNNAEMSQIESSTNETTSQSNTTQIQNGQNSSKHKSPNIFPTVEVLNSKNSKLT</sequence>
<dbReference type="AlphaFoldDB" id="A0A3M7Q9F9"/>